<evidence type="ECO:0008006" key="4">
    <source>
        <dbReference type="Google" id="ProtNLM"/>
    </source>
</evidence>
<dbReference type="PRINTS" id="PR00313">
    <property type="entry name" value="CABNDNGRPT"/>
</dbReference>
<evidence type="ECO:0000313" key="3">
    <source>
        <dbReference type="Proteomes" id="UP000199118"/>
    </source>
</evidence>
<dbReference type="Gene3D" id="2.160.20.160">
    <property type="match status" value="1"/>
</dbReference>
<dbReference type="EMBL" id="FNMZ01000003">
    <property type="protein sequence ID" value="SDX04103.1"/>
    <property type="molecule type" value="Genomic_DNA"/>
</dbReference>
<dbReference type="InterPro" id="IPR011049">
    <property type="entry name" value="Serralysin-like_metalloprot_C"/>
</dbReference>
<accession>A0A1H2YFX2</accession>
<dbReference type="RefSeq" id="WP_092681288.1">
    <property type="nucleotide sequence ID" value="NZ_FNMZ01000003.1"/>
</dbReference>
<dbReference type="SUPFAM" id="SSF51120">
    <property type="entry name" value="beta-Roll"/>
    <property type="match status" value="1"/>
</dbReference>
<dbReference type="Proteomes" id="UP000199118">
    <property type="component" value="Unassembled WGS sequence"/>
</dbReference>
<dbReference type="AlphaFoldDB" id="A0A1H2YFX2"/>
<evidence type="ECO:0000313" key="2">
    <source>
        <dbReference type="EMBL" id="SDX04103.1"/>
    </source>
</evidence>
<feature type="region of interest" description="Disordered" evidence="1">
    <location>
        <begin position="31"/>
        <end position="78"/>
    </location>
</feature>
<sequence length="500" mass="49640">MLNLAIAARGADTLAARSRDGRALAALISAGRGTATGGPDDARGPGFADPGAEALPPRRGDPPRQGDHDRTRGLSPGDRAALNQRIRGMSRALARMKNLAGLRPRLALSAAEGRFPRSGRLSVSYAAEVSALLDGETARISQKMEASLNALGGLVTLVMSESFRVETGASTLEYAYDAAYSERRDGPPLSEISERLTGGDQADTITNIEIAVMSDARFGDRGARADIDAGGGDDVVQVYGLSLGAVRLGDGNDAFSGSLDAMPSLDAGAGNDSVSLNVAGSGFVAGGAGDDALAIAAGDVADVSGGAGADAITVAARRASVDGGTGADAIAVVADRARVSGGAGGDAISVRAADLTASGGAGDDALTLVAATVRHASGGSGDDVISVAAGTVERVSGGAGNDVILLNVDAAGLVFGRGDGMDRVRISAGAALEVHVDEPAARVSVEWTEAGDALLTLSGGERLAIFGAGQAGALRLVGPEGLDDALPLAPPPPPPLDARG</sequence>
<organism evidence="2 3">
    <name type="scientific">Albimonas donghaensis</name>
    <dbReference type="NCBI Taxonomy" id="356660"/>
    <lineage>
        <taxon>Bacteria</taxon>
        <taxon>Pseudomonadati</taxon>
        <taxon>Pseudomonadota</taxon>
        <taxon>Alphaproteobacteria</taxon>
        <taxon>Rhodobacterales</taxon>
        <taxon>Paracoccaceae</taxon>
        <taxon>Albimonas</taxon>
    </lineage>
</organism>
<reference evidence="2 3" key="1">
    <citation type="submission" date="2016-10" db="EMBL/GenBank/DDBJ databases">
        <authorList>
            <person name="de Groot N.N."/>
        </authorList>
    </citation>
    <scope>NUCLEOTIDE SEQUENCE [LARGE SCALE GENOMIC DNA]</scope>
    <source>
        <strain evidence="2 3">DSM 17890</strain>
    </source>
</reference>
<name>A0A1H2YFX2_9RHOB</name>
<keyword evidence="3" id="KW-1185">Reference proteome</keyword>
<feature type="compositionally biased region" description="Basic and acidic residues" evidence="1">
    <location>
        <begin position="56"/>
        <end position="72"/>
    </location>
</feature>
<protein>
    <recommendedName>
        <fullName evidence="4">Hemolysin-type calcium-binding repeat-containing protein</fullName>
    </recommendedName>
</protein>
<evidence type="ECO:0000256" key="1">
    <source>
        <dbReference type="SAM" id="MobiDB-lite"/>
    </source>
</evidence>
<gene>
    <name evidence="2" type="ORF">SAMN05444336_103117</name>
</gene>
<proteinExistence type="predicted"/>
<dbReference type="STRING" id="356660.SAMN05444336_103117"/>